<dbReference type="VEuPathDB" id="FungiDB:JI435_141110"/>
<keyword evidence="2" id="KW-1185">Reference proteome</keyword>
<dbReference type="Proteomes" id="UP000663193">
    <property type="component" value="Chromosome 14"/>
</dbReference>
<proteinExistence type="predicted"/>
<sequence length="239" mass="27166">MYSWDDQEMRHVRPVLFAQHGATLEHVFAETKMNDSWESGDFLELRRRAPRLNILHATLRLVPAEDGKGEGTIWPDVPPTAPIVRSGPATLLPPEKRKLKRLHSFGLARLKSLLSHPSGLRSVEPVKTFVSSSLSPYPSAAPTSTTISAHDALTSFVHLRGLYLRAKSHADSYQFIMDDRDPFRCGSSLLKHDDTTSFLLRTWNDFKPDSQIEKIEILFYAPTGSDKRCKCRLQEEWVR</sequence>
<dbReference type="AlphaFoldDB" id="A0A7U2I4J3"/>
<protein>
    <submittedName>
        <fullName evidence="1">Uncharacterized protein</fullName>
    </submittedName>
</protein>
<organism evidence="1 2">
    <name type="scientific">Phaeosphaeria nodorum (strain SN15 / ATCC MYA-4574 / FGSC 10173)</name>
    <name type="common">Glume blotch fungus</name>
    <name type="synonym">Parastagonospora nodorum</name>
    <dbReference type="NCBI Taxonomy" id="321614"/>
    <lineage>
        <taxon>Eukaryota</taxon>
        <taxon>Fungi</taxon>
        <taxon>Dikarya</taxon>
        <taxon>Ascomycota</taxon>
        <taxon>Pezizomycotina</taxon>
        <taxon>Dothideomycetes</taxon>
        <taxon>Pleosporomycetidae</taxon>
        <taxon>Pleosporales</taxon>
        <taxon>Pleosporineae</taxon>
        <taxon>Phaeosphaeriaceae</taxon>
        <taxon>Parastagonospora</taxon>
    </lineage>
</organism>
<dbReference type="KEGG" id="pno:SNOG_14111"/>
<dbReference type="EMBL" id="CP069036">
    <property type="protein sequence ID" value="QRD03126.1"/>
    <property type="molecule type" value="Genomic_DNA"/>
</dbReference>
<name>A0A7U2I4J3_PHANO</name>
<accession>A0A7U2I4J3</accession>
<dbReference type="OMA" id="YPDPDAW"/>
<dbReference type="RefSeq" id="XP_001804308.1">
    <property type="nucleotide sequence ID" value="XM_001804256.1"/>
</dbReference>
<evidence type="ECO:0000313" key="2">
    <source>
        <dbReference type="Proteomes" id="UP000663193"/>
    </source>
</evidence>
<evidence type="ECO:0000313" key="1">
    <source>
        <dbReference type="EMBL" id="QRD03126.1"/>
    </source>
</evidence>
<reference evidence="2" key="1">
    <citation type="journal article" date="2021" name="BMC Genomics">
        <title>Chromosome-level genome assembly and manually-curated proteome of model necrotroph Parastagonospora nodorum Sn15 reveals a genome-wide trove of candidate effector homologs, and redundancy of virulence-related functions within an accessory chromosome.</title>
        <authorList>
            <person name="Bertazzoni S."/>
            <person name="Jones D.A.B."/>
            <person name="Phan H.T."/>
            <person name="Tan K.-C."/>
            <person name="Hane J.K."/>
        </authorList>
    </citation>
    <scope>NUCLEOTIDE SEQUENCE [LARGE SCALE GENOMIC DNA]</scope>
    <source>
        <strain evidence="2">SN15 / ATCC MYA-4574 / FGSC 10173)</strain>
    </source>
</reference>
<gene>
    <name evidence="1" type="ORF">JI435_141110</name>
</gene>